<dbReference type="Pfam" id="PF01425">
    <property type="entry name" value="Amidase"/>
    <property type="match status" value="1"/>
</dbReference>
<dbReference type="eggNOG" id="KOG1211">
    <property type="taxonomic scope" value="Eukaryota"/>
</dbReference>
<proteinExistence type="predicted"/>
<protein>
    <recommendedName>
        <fullName evidence="1">Amidase domain-containing protein</fullName>
    </recommendedName>
</protein>
<dbReference type="AlphaFoldDB" id="A0A0E0DB03"/>
<dbReference type="SUPFAM" id="SSF75304">
    <property type="entry name" value="Amidase signature (AS) enzymes"/>
    <property type="match status" value="1"/>
</dbReference>
<dbReference type="HOGENOM" id="CLU_009600_2_1_1"/>
<dbReference type="InterPro" id="IPR036928">
    <property type="entry name" value="AS_sf"/>
</dbReference>
<dbReference type="Gene3D" id="3.90.1300.10">
    <property type="entry name" value="Amidase signature (AS) domain"/>
    <property type="match status" value="2"/>
</dbReference>
<feature type="domain" description="Amidase" evidence="1">
    <location>
        <begin position="2"/>
        <end position="112"/>
    </location>
</feature>
<reference evidence="2" key="2">
    <citation type="submission" date="2018-05" db="EMBL/GenBank/DDBJ databases">
        <title>OmerRS3 (Oryza meridionalis Reference Sequence Version 3).</title>
        <authorList>
            <person name="Zhang J."/>
            <person name="Kudrna D."/>
            <person name="Lee S."/>
            <person name="Talag J."/>
            <person name="Welchert J."/>
            <person name="Wing R.A."/>
        </authorList>
    </citation>
    <scope>NUCLEOTIDE SEQUENCE [LARGE SCALE GENOMIC DNA]</scope>
    <source>
        <strain evidence="2">cv. OR44</strain>
    </source>
</reference>
<dbReference type="STRING" id="40149.A0A0E0DB03"/>
<evidence type="ECO:0000313" key="2">
    <source>
        <dbReference type="EnsemblPlants" id="OMERI04G03150.1"/>
    </source>
</evidence>
<dbReference type="PANTHER" id="PTHR42678:SF34">
    <property type="entry name" value="OS04G0183300 PROTEIN"/>
    <property type="match status" value="1"/>
</dbReference>
<dbReference type="EnsemblPlants" id="OMERI04G03150.1">
    <property type="protein sequence ID" value="OMERI04G03150.1"/>
    <property type="gene ID" value="OMERI04G03150"/>
</dbReference>
<reference evidence="2" key="1">
    <citation type="submission" date="2015-04" db="UniProtKB">
        <authorList>
            <consortium name="EnsemblPlants"/>
        </authorList>
    </citation>
    <scope>IDENTIFICATION</scope>
</reference>
<organism evidence="2">
    <name type="scientific">Oryza meridionalis</name>
    <dbReference type="NCBI Taxonomy" id="40149"/>
    <lineage>
        <taxon>Eukaryota</taxon>
        <taxon>Viridiplantae</taxon>
        <taxon>Streptophyta</taxon>
        <taxon>Embryophyta</taxon>
        <taxon>Tracheophyta</taxon>
        <taxon>Spermatophyta</taxon>
        <taxon>Magnoliopsida</taxon>
        <taxon>Liliopsida</taxon>
        <taxon>Poales</taxon>
        <taxon>Poaceae</taxon>
        <taxon>BOP clade</taxon>
        <taxon>Oryzoideae</taxon>
        <taxon>Oryzeae</taxon>
        <taxon>Oryzinae</taxon>
        <taxon>Oryza</taxon>
    </lineage>
</organism>
<dbReference type="PANTHER" id="PTHR42678">
    <property type="entry name" value="AMIDASE"/>
    <property type="match status" value="1"/>
</dbReference>
<name>A0A0E0DB03_9ORYZ</name>
<dbReference type="Proteomes" id="UP000008021">
    <property type="component" value="Chromosome 4"/>
</dbReference>
<dbReference type="InterPro" id="IPR023631">
    <property type="entry name" value="Amidase_dom"/>
</dbReference>
<evidence type="ECO:0000259" key="1">
    <source>
        <dbReference type="Pfam" id="PF01425"/>
    </source>
</evidence>
<sequence length="248" mass="26391">MAAVTLGTETDGSILCPSSLNSVVGIKPTVGLTSRAGVVPISPRQDTIGPICRTVTDAVHVLDAIVGYDSRDAKATRAASKYIPPGGYWQFLKPDGLKGKRIGIPNGFFNFPNGTVQQIVYQQLLDTERLKNFGQLIFLVAENTTGIGALEGAVIRQLNKLSADGLEKLMQDEQLDAIITPNDLVSTILAIGGMPAITVPAGYGKTGVPFGICFGGLKGYEPRLIEMAYAFEQATKVRKAPKFLHGTV</sequence>
<accession>A0A0E0DB03</accession>
<keyword evidence="3" id="KW-1185">Reference proteome</keyword>
<dbReference type="Gramene" id="OMERI04G03150.1">
    <property type="protein sequence ID" value="OMERI04G03150.1"/>
    <property type="gene ID" value="OMERI04G03150"/>
</dbReference>
<evidence type="ECO:0000313" key="3">
    <source>
        <dbReference type="Proteomes" id="UP000008021"/>
    </source>
</evidence>